<protein>
    <submittedName>
        <fullName evidence="5">Uncharacterized protein</fullName>
    </submittedName>
</protein>
<dbReference type="GO" id="GO:0005886">
    <property type="term" value="C:plasma membrane"/>
    <property type="evidence" value="ECO:0007669"/>
    <property type="project" value="TreeGrafter"/>
</dbReference>
<dbReference type="GO" id="GO:0004896">
    <property type="term" value="F:cytokine receptor activity"/>
    <property type="evidence" value="ECO:0007669"/>
    <property type="project" value="TreeGrafter"/>
</dbReference>
<organism evidence="5 6">
    <name type="scientific">Megalops atlanticus</name>
    <name type="common">Tarpon</name>
    <name type="synonym">Clupea gigantea</name>
    <dbReference type="NCBI Taxonomy" id="7932"/>
    <lineage>
        <taxon>Eukaryota</taxon>
        <taxon>Metazoa</taxon>
        <taxon>Chordata</taxon>
        <taxon>Craniata</taxon>
        <taxon>Vertebrata</taxon>
        <taxon>Euteleostomi</taxon>
        <taxon>Actinopterygii</taxon>
        <taxon>Neopterygii</taxon>
        <taxon>Teleostei</taxon>
        <taxon>Elopiformes</taxon>
        <taxon>Megalopidae</taxon>
        <taxon>Megalops</taxon>
    </lineage>
</organism>
<reference evidence="5" key="1">
    <citation type="submission" date="2021-01" db="EMBL/GenBank/DDBJ databases">
        <authorList>
            <person name="Zahm M."/>
            <person name="Roques C."/>
            <person name="Cabau C."/>
            <person name="Klopp C."/>
            <person name="Donnadieu C."/>
            <person name="Jouanno E."/>
            <person name="Lampietro C."/>
            <person name="Louis A."/>
            <person name="Herpin A."/>
            <person name="Echchiki A."/>
            <person name="Berthelot C."/>
            <person name="Parey E."/>
            <person name="Roest-Crollius H."/>
            <person name="Braasch I."/>
            <person name="Postlethwait J."/>
            <person name="Bobe J."/>
            <person name="Montfort J."/>
            <person name="Bouchez O."/>
            <person name="Begum T."/>
            <person name="Mejri S."/>
            <person name="Adams A."/>
            <person name="Chen W.-J."/>
            <person name="Guiguen Y."/>
        </authorList>
    </citation>
    <scope>NUCLEOTIDE SEQUENCE</scope>
    <source>
        <strain evidence="5">YG-15Mar2019-1</strain>
        <tissue evidence="5">Brain</tissue>
    </source>
</reference>
<dbReference type="SUPFAM" id="SSF49265">
    <property type="entry name" value="Fibronectin type III"/>
    <property type="match status" value="2"/>
</dbReference>
<dbReference type="OrthoDB" id="10007376at2759"/>
<keyword evidence="1" id="KW-1133">Transmembrane helix</keyword>
<name>A0A9D3PST4_MEGAT</name>
<evidence type="ECO:0000313" key="6">
    <source>
        <dbReference type="Proteomes" id="UP001046870"/>
    </source>
</evidence>
<dbReference type="EMBL" id="JAFDVH010000013">
    <property type="protein sequence ID" value="KAG7465852.1"/>
    <property type="molecule type" value="Genomic_DNA"/>
</dbReference>
<dbReference type="Pfam" id="PF01108">
    <property type="entry name" value="Tissue_fac"/>
    <property type="match status" value="1"/>
</dbReference>
<gene>
    <name evidence="5" type="ORF">MATL_G00158130</name>
</gene>
<accession>A0A9D3PST4</accession>
<dbReference type="InterPro" id="IPR003961">
    <property type="entry name" value="FN3_dom"/>
</dbReference>
<evidence type="ECO:0000256" key="1">
    <source>
        <dbReference type="SAM" id="Phobius"/>
    </source>
</evidence>
<dbReference type="PANTHER" id="PTHR20859:SF53">
    <property type="entry name" value="INTERLEUKIN-22 RECEPTOR SUBUNIT ALPHA-1"/>
    <property type="match status" value="1"/>
</dbReference>
<evidence type="ECO:0000256" key="2">
    <source>
        <dbReference type="SAM" id="SignalP"/>
    </source>
</evidence>
<dbReference type="InterPro" id="IPR050650">
    <property type="entry name" value="Type-II_Cytokine-TF_Rcpt"/>
</dbReference>
<feature type="domain" description="Fibronectin type-III" evidence="3">
    <location>
        <begin position="6"/>
        <end position="106"/>
    </location>
</feature>
<evidence type="ECO:0000259" key="3">
    <source>
        <dbReference type="Pfam" id="PF01108"/>
    </source>
</evidence>
<keyword evidence="2" id="KW-0732">Signal</keyword>
<dbReference type="InterPro" id="IPR013783">
    <property type="entry name" value="Ig-like_fold"/>
</dbReference>
<dbReference type="Pfam" id="PF09294">
    <property type="entry name" value="Interfer-bind"/>
    <property type="match status" value="1"/>
</dbReference>
<sequence length="421" mass="47179">MIPNIVLLLLSITAAGCVPVALKPASAKFSSKNMMTAIVWEPASGSSNETLYQVEFKEYGPSKWKTKKECWNISTTFCDITMNVKHLMNRLCGRVRAVTPSSSSDWVLTKMFIPLSNMTFDPPRLHLVPETDLLFVHIHSWIENSTAIKEIEYEIKVKMKTGMVISIKNTTQNTEAISALDPGKEYCVSVISKIWIEKEKAVKKSEPGESCAWTKTDQRHMQLVTHIALGLTMTPLLICALLLYLWGYKSIYRPKAALPLNLVFTVEERKTLQSKSYIDLKEYDSDSMGAAHGNDIHVKAKANHYVRLPRKTLLSEASIVSDTDVCPVEFPNPPLLQEGVCHTWEYAPQSWEDPQPEPSYGTVQCGPRYQNTGYSGVDTPHDYRNMPNVHQLSAAGVDLNTGHKLALGLEPLYTNAVHHSE</sequence>
<evidence type="ECO:0000259" key="4">
    <source>
        <dbReference type="Pfam" id="PF09294"/>
    </source>
</evidence>
<dbReference type="Gene3D" id="2.60.40.10">
    <property type="entry name" value="Immunoglobulins"/>
    <property type="match status" value="1"/>
</dbReference>
<dbReference type="Proteomes" id="UP001046870">
    <property type="component" value="Chromosome 13"/>
</dbReference>
<dbReference type="InterPro" id="IPR036116">
    <property type="entry name" value="FN3_sf"/>
</dbReference>
<feature type="domain" description="Interferon/interleukin receptor" evidence="4">
    <location>
        <begin position="119"/>
        <end position="207"/>
    </location>
</feature>
<feature type="chain" id="PRO_5038386549" evidence="2">
    <location>
        <begin position="18"/>
        <end position="421"/>
    </location>
</feature>
<feature type="transmembrane region" description="Helical" evidence="1">
    <location>
        <begin position="223"/>
        <end position="246"/>
    </location>
</feature>
<evidence type="ECO:0000313" key="5">
    <source>
        <dbReference type="EMBL" id="KAG7465852.1"/>
    </source>
</evidence>
<keyword evidence="6" id="KW-1185">Reference proteome</keyword>
<keyword evidence="1" id="KW-0472">Membrane</keyword>
<keyword evidence="1" id="KW-0812">Transmembrane</keyword>
<dbReference type="AlphaFoldDB" id="A0A9D3PST4"/>
<feature type="signal peptide" evidence="2">
    <location>
        <begin position="1"/>
        <end position="17"/>
    </location>
</feature>
<dbReference type="PANTHER" id="PTHR20859">
    <property type="entry name" value="INTERFERON/INTERLEUKIN RECEPTOR"/>
    <property type="match status" value="1"/>
</dbReference>
<proteinExistence type="predicted"/>
<comment type="caution">
    <text evidence="5">The sequence shown here is derived from an EMBL/GenBank/DDBJ whole genome shotgun (WGS) entry which is preliminary data.</text>
</comment>
<dbReference type="InterPro" id="IPR015373">
    <property type="entry name" value="Interferon/interleukin_rcp_dom"/>
</dbReference>